<feature type="compositionally biased region" description="Low complexity" evidence="2">
    <location>
        <begin position="146"/>
        <end position="166"/>
    </location>
</feature>
<name>A0A9W6L3Y7_9PSEU</name>
<dbReference type="SUPFAM" id="SSF81995">
    <property type="entry name" value="beta-sandwich domain of Sec23/24"/>
    <property type="match status" value="1"/>
</dbReference>
<feature type="compositionally biased region" description="Low complexity" evidence="2">
    <location>
        <begin position="1"/>
        <end position="12"/>
    </location>
</feature>
<feature type="transmembrane region" description="Helical" evidence="3">
    <location>
        <begin position="68"/>
        <end position="93"/>
    </location>
</feature>
<reference evidence="5" key="2">
    <citation type="submission" date="2023-01" db="EMBL/GenBank/DDBJ databases">
        <authorList>
            <person name="Sun Q."/>
            <person name="Evtushenko L."/>
        </authorList>
    </citation>
    <scope>NUCLEOTIDE SEQUENCE</scope>
    <source>
        <strain evidence="5">VKM Ac-1069</strain>
    </source>
</reference>
<evidence type="ECO:0000313" key="5">
    <source>
        <dbReference type="EMBL" id="GLL10659.1"/>
    </source>
</evidence>
<evidence type="ECO:0000313" key="6">
    <source>
        <dbReference type="Proteomes" id="UP001143463"/>
    </source>
</evidence>
<dbReference type="Pfam" id="PF11611">
    <property type="entry name" value="DUF4352"/>
    <property type="match status" value="1"/>
</dbReference>
<evidence type="ECO:0000256" key="2">
    <source>
        <dbReference type="SAM" id="MobiDB-lite"/>
    </source>
</evidence>
<dbReference type="Gene3D" id="2.60.40.1240">
    <property type="match status" value="1"/>
</dbReference>
<dbReference type="EMBL" id="BSFQ01000005">
    <property type="protein sequence ID" value="GLL10659.1"/>
    <property type="molecule type" value="Genomic_DNA"/>
</dbReference>
<dbReference type="AlphaFoldDB" id="A0A9W6L3Y7"/>
<evidence type="ECO:0000256" key="3">
    <source>
        <dbReference type="SAM" id="Phobius"/>
    </source>
</evidence>
<keyword evidence="3" id="KW-0812">Transmembrane</keyword>
<evidence type="ECO:0000259" key="4">
    <source>
        <dbReference type="Pfam" id="PF11611"/>
    </source>
</evidence>
<keyword evidence="3" id="KW-1133">Transmembrane helix</keyword>
<organism evidence="5 6">
    <name type="scientific">Pseudonocardia halophobica</name>
    <dbReference type="NCBI Taxonomy" id="29401"/>
    <lineage>
        <taxon>Bacteria</taxon>
        <taxon>Bacillati</taxon>
        <taxon>Actinomycetota</taxon>
        <taxon>Actinomycetes</taxon>
        <taxon>Pseudonocardiales</taxon>
        <taxon>Pseudonocardiaceae</taxon>
        <taxon>Pseudonocardia</taxon>
    </lineage>
</organism>
<dbReference type="InterPro" id="IPR029051">
    <property type="entry name" value="DUF4352"/>
</dbReference>
<keyword evidence="1" id="KW-0732">Signal</keyword>
<evidence type="ECO:0000256" key="1">
    <source>
        <dbReference type="ARBA" id="ARBA00022729"/>
    </source>
</evidence>
<dbReference type="InterPro" id="IPR029050">
    <property type="entry name" value="Immunoprotect_excell_Ig-like"/>
</dbReference>
<dbReference type="Proteomes" id="UP001143463">
    <property type="component" value="Unassembled WGS sequence"/>
</dbReference>
<feature type="domain" description="DUF4352" evidence="4">
    <location>
        <begin position="218"/>
        <end position="297"/>
    </location>
</feature>
<dbReference type="RefSeq" id="WP_081923788.1">
    <property type="nucleotide sequence ID" value="NZ_BAAAUZ010000002.1"/>
</dbReference>
<sequence>MTTQPPSYGQHPQPHPPQSPYGQQPYPHQHYPPAGYPQVPHQRLQHPTNAPVHLPPSPPKNGLGTAGFVLGLIALVLSFIPIIGVIALPLSIIGLILGSVGTHRASKGEATNKGLAIAGIATSVLALLICMLWAAAFGNAVDDTRTSASNSTSASQSSALSDSAETAAPAGPVNAGPTFPGKKDGDIALAAGGTVTFDGLAVTSTPLRAGDSTFEKTLCTTVSYANGGTSTASFSVFDFELQDPAGAILSPTFFGGGKGLDTGELAPGGKVSGDVCFEDKARTNGVYVVLEPNMFVSERGAFTTQR</sequence>
<feature type="region of interest" description="Disordered" evidence="2">
    <location>
        <begin position="1"/>
        <end position="58"/>
    </location>
</feature>
<accession>A0A9W6L3Y7</accession>
<reference evidence="5" key="1">
    <citation type="journal article" date="2014" name="Int. J. Syst. Evol. Microbiol.">
        <title>Complete genome sequence of Corynebacterium casei LMG S-19264T (=DSM 44701T), isolated from a smear-ripened cheese.</title>
        <authorList>
            <consortium name="US DOE Joint Genome Institute (JGI-PGF)"/>
            <person name="Walter F."/>
            <person name="Albersmeier A."/>
            <person name="Kalinowski J."/>
            <person name="Ruckert C."/>
        </authorList>
    </citation>
    <scope>NUCLEOTIDE SEQUENCE</scope>
    <source>
        <strain evidence="5">VKM Ac-1069</strain>
    </source>
</reference>
<protein>
    <recommendedName>
        <fullName evidence="4">DUF4352 domain-containing protein</fullName>
    </recommendedName>
</protein>
<comment type="caution">
    <text evidence="5">The sequence shown here is derived from an EMBL/GenBank/DDBJ whole genome shotgun (WGS) entry which is preliminary data.</text>
</comment>
<keyword evidence="3" id="KW-0472">Membrane</keyword>
<feature type="compositionally biased region" description="Low complexity" evidence="2">
    <location>
        <begin position="20"/>
        <end position="38"/>
    </location>
</feature>
<proteinExistence type="predicted"/>
<keyword evidence="6" id="KW-1185">Reference proteome</keyword>
<feature type="region of interest" description="Disordered" evidence="2">
    <location>
        <begin position="146"/>
        <end position="177"/>
    </location>
</feature>
<gene>
    <name evidence="5" type="ORF">GCM10017577_17990</name>
</gene>
<feature type="transmembrane region" description="Helical" evidence="3">
    <location>
        <begin position="114"/>
        <end position="136"/>
    </location>
</feature>